<dbReference type="Pfam" id="PF10671">
    <property type="entry name" value="TcpQ"/>
    <property type="match status" value="1"/>
</dbReference>
<dbReference type="InterPro" id="IPR018927">
    <property type="entry name" value="Pilus_synth_Q_C"/>
</dbReference>
<keyword evidence="1" id="KW-1133">Transmembrane helix</keyword>
<organism evidence="3 4">
    <name type="scientific">Fluctibacter corallii</name>
    <dbReference type="NCBI Taxonomy" id="2984329"/>
    <lineage>
        <taxon>Bacteria</taxon>
        <taxon>Pseudomonadati</taxon>
        <taxon>Pseudomonadota</taxon>
        <taxon>Gammaproteobacteria</taxon>
        <taxon>Alteromonadales</taxon>
        <taxon>Alteromonadaceae</taxon>
        <taxon>Fluctibacter</taxon>
    </lineage>
</organism>
<protein>
    <submittedName>
        <fullName evidence="3">Toxin co-regulated pilus biosynthesis Q family protein</fullName>
    </submittedName>
</protein>
<sequence length="202" mass="22816">MKKSSEALFWAKHIGLALALVIIAAVVITLRDRQASEPVPEGQPEKKSLSQGMTDFYASHKLSSTKPFKDDIGDFVMELSEDETPLTDRLKGMESTQKPVSSRWVGEHKYRSFKAGSTLREAITSYAQLEGMQVIWELDKDFIVKHHFQVESTIIGSIKQIASAIDASFEKTVVVYMCKRQRSLVITANDTEYMQNNCEKLH</sequence>
<keyword evidence="1" id="KW-0472">Membrane</keyword>
<dbReference type="EMBL" id="JAOWKX010000001">
    <property type="protein sequence ID" value="MCV2883604.1"/>
    <property type="molecule type" value="Genomic_DNA"/>
</dbReference>
<reference evidence="3 4" key="1">
    <citation type="submission" date="2022-10" db="EMBL/GenBank/DDBJ databases">
        <title>Aestuariibacter sp. AA17 isolated from Montipora capitata coral fragment.</title>
        <authorList>
            <person name="Emsley S.A."/>
            <person name="Pfannmuller K.M."/>
            <person name="Loughran R.M."/>
            <person name="Shlafstein M."/>
            <person name="Papke E."/>
            <person name="Saw J.H."/>
            <person name="Ushijima B."/>
            <person name="Videau P."/>
        </authorList>
    </citation>
    <scope>NUCLEOTIDE SEQUENCE [LARGE SCALE GENOMIC DNA]</scope>
    <source>
        <strain evidence="3 4">AA17</strain>
    </source>
</reference>
<evidence type="ECO:0000256" key="1">
    <source>
        <dbReference type="SAM" id="Phobius"/>
    </source>
</evidence>
<feature type="domain" description="Toxin co-regulated pilus biosynthesis protein Q C-terminal" evidence="2">
    <location>
        <begin position="113"/>
        <end position="188"/>
    </location>
</feature>
<name>A0ABT3A4J1_9ALTE</name>
<evidence type="ECO:0000313" key="4">
    <source>
        <dbReference type="Proteomes" id="UP001652504"/>
    </source>
</evidence>
<comment type="caution">
    <text evidence="3">The sequence shown here is derived from an EMBL/GenBank/DDBJ whole genome shotgun (WGS) entry which is preliminary data.</text>
</comment>
<feature type="transmembrane region" description="Helical" evidence="1">
    <location>
        <begin position="7"/>
        <end position="30"/>
    </location>
</feature>
<dbReference type="Proteomes" id="UP001652504">
    <property type="component" value="Unassembled WGS sequence"/>
</dbReference>
<dbReference type="RefSeq" id="WP_263710800.1">
    <property type="nucleotide sequence ID" value="NZ_JAOWKX010000001.1"/>
</dbReference>
<accession>A0ABT3A4J1</accession>
<evidence type="ECO:0000259" key="2">
    <source>
        <dbReference type="Pfam" id="PF10671"/>
    </source>
</evidence>
<keyword evidence="1" id="KW-0812">Transmembrane</keyword>
<evidence type="ECO:0000313" key="3">
    <source>
        <dbReference type="EMBL" id="MCV2883604.1"/>
    </source>
</evidence>
<proteinExistence type="predicted"/>
<dbReference type="Gene3D" id="3.55.50.70">
    <property type="match status" value="1"/>
</dbReference>
<gene>
    <name evidence="3" type="ORF">OE749_02680</name>
</gene>
<keyword evidence="4" id="KW-1185">Reference proteome</keyword>